<name>A0ABT0VJF3_9LACO</name>
<evidence type="ECO:0000313" key="2">
    <source>
        <dbReference type="EMBL" id="MCM2437953.1"/>
    </source>
</evidence>
<keyword evidence="3" id="KW-1185">Reference proteome</keyword>
<keyword evidence="1" id="KW-0472">Membrane</keyword>
<proteinExistence type="predicted"/>
<gene>
    <name evidence="2" type="ORF">KAK10_08525</name>
</gene>
<dbReference type="Proteomes" id="UP001057481">
    <property type="component" value="Unassembled WGS sequence"/>
</dbReference>
<keyword evidence="1" id="KW-0812">Transmembrane</keyword>
<feature type="transmembrane region" description="Helical" evidence="1">
    <location>
        <begin position="179"/>
        <end position="206"/>
    </location>
</feature>
<dbReference type="EMBL" id="JAGMVS010000072">
    <property type="protein sequence ID" value="MCM2437953.1"/>
    <property type="molecule type" value="Genomic_DNA"/>
</dbReference>
<dbReference type="RefSeq" id="WP_205144086.1">
    <property type="nucleotide sequence ID" value="NZ_JAFBDN010000019.1"/>
</dbReference>
<reference evidence="2" key="1">
    <citation type="submission" date="2021-04" db="EMBL/GenBank/DDBJ databases">
        <title>Taxonomic assessment of Weissella genus.</title>
        <authorList>
            <person name="Fanelli F."/>
            <person name="Chieffi D."/>
            <person name="Dell'Aquila A."/>
            <person name="Gyu-Sung C."/>
            <person name="Franz C.M.A.P."/>
            <person name="Fusco V."/>
        </authorList>
    </citation>
    <scope>NUCLEOTIDE SEQUENCE</scope>
    <source>
        <strain evidence="2">LMG 25373</strain>
    </source>
</reference>
<comment type="caution">
    <text evidence="2">The sequence shown here is derived from an EMBL/GenBank/DDBJ whole genome shotgun (WGS) entry which is preliminary data.</text>
</comment>
<sequence length="239" mass="27958">MSDLYKNEFKRVSAIQYLLNDQGCNQDDFEKSAAFVYILHYPSNWRTLTGYYSFSNFDTQVWLKNPAIKDIVTDGLTLVILKLVEDAILITPTGSMYIMPLKITEQIPSSERNHNLYVNLFETAQNFLKSPLAEQPAVETRYQDIDDLQHIFARVQAKEALKVAQKERKARYKKLRHQLLWVFLIILGVLIMFNLKTALGWLFFFVASWKSSWKYAIIGLLPCGLLWYGIDDWYDDDNY</sequence>
<protein>
    <submittedName>
        <fullName evidence="2">Uncharacterized protein</fullName>
    </submittedName>
</protein>
<organism evidence="2 3">
    <name type="scientific">Periweissella beninensis</name>
    <dbReference type="NCBI Taxonomy" id="504936"/>
    <lineage>
        <taxon>Bacteria</taxon>
        <taxon>Bacillati</taxon>
        <taxon>Bacillota</taxon>
        <taxon>Bacilli</taxon>
        <taxon>Lactobacillales</taxon>
        <taxon>Lactobacillaceae</taxon>
        <taxon>Periweissella</taxon>
    </lineage>
</organism>
<evidence type="ECO:0000313" key="3">
    <source>
        <dbReference type="Proteomes" id="UP001057481"/>
    </source>
</evidence>
<accession>A0ABT0VJF3</accession>
<feature type="transmembrane region" description="Helical" evidence="1">
    <location>
        <begin position="212"/>
        <end position="230"/>
    </location>
</feature>
<keyword evidence="1" id="KW-1133">Transmembrane helix</keyword>
<evidence type="ECO:0000256" key="1">
    <source>
        <dbReference type="SAM" id="Phobius"/>
    </source>
</evidence>